<reference evidence="1 2" key="1">
    <citation type="journal article" date="2018" name="Sci. Data">
        <title>The draft genome sequence of cork oak.</title>
        <authorList>
            <person name="Ramos A.M."/>
            <person name="Usie A."/>
            <person name="Barbosa P."/>
            <person name="Barros P.M."/>
            <person name="Capote T."/>
            <person name="Chaves I."/>
            <person name="Simoes F."/>
            <person name="Abreu I."/>
            <person name="Carrasquinho I."/>
            <person name="Faro C."/>
            <person name="Guimaraes J.B."/>
            <person name="Mendonca D."/>
            <person name="Nobrega F."/>
            <person name="Rodrigues L."/>
            <person name="Saibo N.J.M."/>
            <person name="Varela M.C."/>
            <person name="Egas C."/>
            <person name="Matos J."/>
            <person name="Miguel C.M."/>
            <person name="Oliveira M.M."/>
            <person name="Ricardo C.P."/>
            <person name="Goncalves S."/>
        </authorList>
    </citation>
    <scope>NUCLEOTIDE SEQUENCE [LARGE SCALE GENOMIC DNA]</scope>
    <source>
        <strain evidence="2">cv. HL8</strain>
    </source>
</reference>
<proteinExistence type="predicted"/>
<dbReference type="Proteomes" id="UP000237347">
    <property type="component" value="Unassembled WGS sequence"/>
</dbReference>
<evidence type="ECO:0000313" key="2">
    <source>
        <dbReference type="Proteomes" id="UP000237347"/>
    </source>
</evidence>
<accession>A0AAW0LED5</accession>
<dbReference type="EMBL" id="PKMF04000110">
    <property type="protein sequence ID" value="KAK7849675.1"/>
    <property type="molecule type" value="Genomic_DNA"/>
</dbReference>
<comment type="caution">
    <text evidence="1">The sequence shown here is derived from an EMBL/GenBank/DDBJ whole genome shotgun (WGS) entry which is preliminary data.</text>
</comment>
<gene>
    <name evidence="1" type="ORF">CFP56_002527</name>
</gene>
<organism evidence="1 2">
    <name type="scientific">Quercus suber</name>
    <name type="common">Cork oak</name>
    <dbReference type="NCBI Taxonomy" id="58331"/>
    <lineage>
        <taxon>Eukaryota</taxon>
        <taxon>Viridiplantae</taxon>
        <taxon>Streptophyta</taxon>
        <taxon>Embryophyta</taxon>
        <taxon>Tracheophyta</taxon>
        <taxon>Spermatophyta</taxon>
        <taxon>Magnoliopsida</taxon>
        <taxon>eudicotyledons</taxon>
        <taxon>Gunneridae</taxon>
        <taxon>Pentapetalae</taxon>
        <taxon>rosids</taxon>
        <taxon>fabids</taxon>
        <taxon>Fagales</taxon>
        <taxon>Fagaceae</taxon>
        <taxon>Quercus</taxon>
    </lineage>
</organism>
<evidence type="ECO:0000313" key="1">
    <source>
        <dbReference type="EMBL" id="KAK7849675.1"/>
    </source>
</evidence>
<sequence length="74" mass="8215">MCFCTPLDFVLHCPDLGSSILNGCWIEELRQTLLAVCGDLSYEYGVGRRSGVPPIEEDLWQLVLMLSSLNLLGL</sequence>
<protein>
    <submittedName>
        <fullName evidence="1">Uncharacterized protein</fullName>
    </submittedName>
</protein>
<name>A0AAW0LED5_QUESU</name>
<keyword evidence="2" id="KW-1185">Reference proteome</keyword>
<dbReference type="Gramene" id="rna-CFP56_18551">
    <property type="protein sequence ID" value="cds-POE83063.1"/>
    <property type="gene ID" value="gene-CFP56_18551"/>
</dbReference>
<dbReference type="AlphaFoldDB" id="A0AAW0LED5"/>